<gene>
    <name evidence="1" type="ORF">GCM10009809_21720</name>
</gene>
<proteinExistence type="predicted"/>
<evidence type="ECO:0000313" key="2">
    <source>
        <dbReference type="Proteomes" id="UP001501138"/>
    </source>
</evidence>
<comment type="caution">
    <text evidence="1">The sequence shown here is derived from an EMBL/GenBank/DDBJ whole genome shotgun (WGS) entry which is preliminary data.</text>
</comment>
<sequence length="142" mass="15604">MAGTSGRDRPAGKGTTMDQMSVFDLAILAEHEYRRERLARAYQRGTPRVVTALGRWARATQRRVRDGFAARRYAKAADVAARDADTTSRARHAAERLGATLDAFSARTDRTAWDAQVTRRTAEIADAMSALRPQDGAGRRAA</sequence>
<name>A0ABN2JFT2_9MICO</name>
<organism evidence="1 2">
    <name type="scientific">Isoptericola hypogeus</name>
    <dbReference type="NCBI Taxonomy" id="300179"/>
    <lineage>
        <taxon>Bacteria</taxon>
        <taxon>Bacillati</taxon>
        <taxon>Actinomycetota</taxon>
        <taxon>Actinomycetes</taxon>
        <taxon>Micrococcales</taxon>
        <taxon>Promicromonosporaceae</taxon>
        <taxon>Isoptericola</taxon>
    </lineage>
</organism>
<reference evidence="1 2" key="1">
    <citation type="journal article" date="2019" name="Int. J. Syst. Evol. Microbiol.">
        <title>The Global Catalogue of Microorganisms (GCM) 10K type strain sequencing project: providing services to taxonomists for standard genome sequencing and annotation.</title>
        <authorList>
            <consortium name="The Broad Institute Genomics Platform"/>
            <consortium name="The Broad Institute Genome Sequencing Center for Infectious Disease"/>
            <person name="Wu L."/>
            <person name="Ma J."/>
        </authorList>
    </citation>
    <scope>NUCLEOTIDE SEQUENCE [LARGE SCALE GENOMIC DNA]</scope>
    <source>
        <strain evidence="1 2">JCM 15589</strain>
    </source>
</reference>
<protein>
    <submittedName>
        <fullName evidence="1">Uncharacterized protein</fullName>
    </submittedName>
</protein>
<dbReference type="EMBL" id="BAAAPM010000003">
    <property type="protein sequence ID" value="GAA1725576.1"/>
    <property type="molecule type" value="Genomic_DNA"/>
</dbReference>
<dbReference type="Proteomes" id="UP001501138">
    <property type="component" value="Unassembled WGS sequence"/>
</dbReference>
<evidence type="ECO:0000313" key="1">
    <source>
        <dbReference type="EMBL" id="GAA1725576.1"/>
    </source>
</evidence>
<keyword evidence="2" id="KW-1185">Reference proteome</keyword>
<accession>A0ABN2JFT2</accession>